<dbReference type="SUPFAM" id="SSF50998">
    <property type="entry name" value="Quinoprotein alcohol dehydrogenase-like"/>
    <property type="match status" value="1"/>
</dbReference>
<feature type="signal peptide" evidence="1">
    <location>
        <begin position="1"/>
        <end position="22"/>
    </location>
</feature>
<keyword evidence="1" id="KW-0732">Signal</keyword>
<dbReference type="SMART" id="SM00564">
    <property type="entry name" value="PQQ"/>
    <property type="match status" value="4"/>
</dbReference>
<dbReference type="Pfam" id="PF13360">
    <property type="entry name" value="PQQ_2"/>
    <property type="match status" value="1"/>
</dbReference>
<reference evidence="3" key="1">
    <citation type="submission" date="2022-10" db="EMBL/GenBank/DDBJ databases">
        <title>The complete genomes of actinobacterial strains from the NBC collection.</title>
        <authorList>
            <person name="Joergensen T.S."/>
            <person name="Alvarez Arevalo M."/>
            <person name="Sterndorff E.B."/>
            <person name="Faurdal D."/>
            <person name="Vuksanovic O."/>
            <person name="Mourched A.-S."/>
            <person name="Charusanti P."/>
            <person name="Shaw S."/>
            <person name="Blin K."/>
            <person name="Weber T."/>
        </authorList>
    </citation>
    <scope>NUCLEOTIDE SEQUENCE</scope>
    <source>
        <strain evidence="3">NBC_01393</strain>
    </source>
</reference>
<evidence type="ECO:0000256" key="1">
    <source>
        <dbReference type="SAM" id="SignalP"/>
    </source>
</evidence>
<dbReference type="PANTHER" id="PTHR34512:SF30">
    <property type="entry name" value="OUTER MEMBRANE PROTEIN ASSEMBLY FACTOR BAMB"/>
    <property type="match status" value="1"/>
</dbReference>
<protein>
    <submittedName>
        <fullName evidence="3">PQQ-like beta-propeller repeat protein</fullName>
    </submittedName>
</protein>
<dbReference type="InterPro" id="IPR015943">
    <property type="entry name" value="WD40/YVTN_repeat-like_dom_sf"/>
</dbReference>
<dbReference type="PANTHER" id="PTHR34512">
    <property type="entry name" value="CELL SURFACE PROTEIN"/>
    <property type="match status" value="1"/>
</dbReference>
<dbReference type="InterPro" id="IPR018391">
    <property type="entry name" value="PQQ_b-propeller_rpt"/>
</dbReference>
<gene>
    <name evidence="3" type="ORF">OG699_04910</name>
</gene>
<dbReference type="Gene3D" id="2.40.10.480">
    <property type="match status" value="2"/>
</dbReference>
<organism evidence="3">
    <name type="scientific">Streptomyces sp. NBC_01393</name>
    <dbReference type="NCBI Taxonomy" id="2903851"/>
    <lineage>
        <taxon>Bacteria</taxon>
        <taxon>Bacillati</taxon>
        <taxon>Actinomycetota</taxon>
        <taxon>Actinomycetes</taxon>
        <taxon>Kitasatosporales</taxon>
        <taxon>Streptomycetaceae</taxon>
        <taxon>Streptomyces</taxon>
    </lineage>
</organism>
<feature type="domain" description="Pyrrolo-quinoline quinone repeat" evidence="2">
    <location>
        <begin position="82"/>
        <end position="232"/>
    </location>
</feature>
<accession>A0AAU3HQZ4</accession>
<dbReference type="InterPro" id="IPR002372">
    <property type="entry name" value="PQQ_rpt_dom"/>
</dbReference>
<dbReference type="AlphaFoldDB" id="A0AAU3HQZ4"/>
<feature type="chain" id="PRO_5043996236" evidence="1">
    <location>
        <begin position="23"/>
        <end position="412"/>
    </location>
</feature>
<dbReference type="InterPro" id="IPR011047">
    <property type="entry name" value="Quinoprotein_ADH-like_sf"/>
</dbReference>
<name>A0AAU3HQZ4_9ACTN</name>
<evidence type="ECO:0000259" key="2">
    <source>
        <dbReference type="Pfam" id="PF13360"/>
    </source>
</evidence>
<sequence>MGRARALGLLLVILAVTSLAHRHETQDTVTGAHGPFPAAFAGKSPSTPQNIINRTLDDGVSLPEDAGLAHGLAVERTETGAQAVNLRTGKEYWRYERGGTDASVLMLKVSERTVVIGYSDQELVGVDLRTGEPLWRTKVWHRRGYQIMGLAGGQVIARTTSGTLGAFDERDGRRLWTATTPDACPNMHINTVYVLPRHLSAIPTYCDGANGGERGLLLGIDNRTGEVLWHQGTLGPESMVRDGERTLIAPDPDRPSTIRLLDVNRQGIFLRAAFPADNWVPVASGSGTVVSATESRGQDDGAYDIRLRSYDTRTGHLAWQLPAPPGLVYGLPKIADGRLYVVRQPKSDDVDASTRTDLLVLDAKSGQLLHTLPLPRPPAADRPYDDEVMVNSVTGGAVNMSRRYRELMIATD</sequence>
<evidence type="ECO:0000313" key="3">
    <source>
        <dbReference type="EMBL" id="WTZ07395.1"/>
    </source>
</evidence>
<proteinExistence type="predicted"/>
<dbReference type="Gene3D" id="2.130.10.10">
    <property type="entry name" value="YVTN repeat-like/Quinoprotein amine dehydrogenase"/>
    <property type="match status" value="1"/>
</dbReference>
<dbReference type="EMBL" id="CP109546">
    <property type="protein sequence ID" value="WTZ07395.1"/>
    <property type="molecule type" value="Genomic_DNA"/>
</dbReference>